<evidence type="ECO:0000313" key="1">
    <source>
        <dbReference type="EMBL" id="MEW9805032.1"/>
    </source>
</evidence>
<dbReference type="GO" id="GO:0004601">
    <property type="term" value="F:peroxidase activity"/>
    <property type="evidence" value="ECO:0007669"/>
    <property type="project" value="UniProtKB-KW"/>
</dbReference>
<gene>
    <name evidence="1" type="ORF">ABUE31_03420</name>
</gene>
<dbReference type="EMBL" id="JBFOCI010000001">
    <property type="protein sequence ID" value="MEW9805032.1"/>
    <property type="molecule type" value="Genomic_DNA"/>
</dbReference>
<keyword evidence="2" id="KW-1185">Reference proteome</keyword>
<comment type="caution">
    <text evidence="1">The sequence shown here is derived from an EMBL/GenBank/DDBJ whole genome shotgun (WGS) entry which is preliminary data.</text>
</comment>
<organism evidence="1 2">
    <name type="scientific">Mesorhizobium marinum</name>
    <dbReference type="NCBI Taxonomy" id="3228790"/>
    <lineage>
        <taxon>Bacteria</taxon>
        <taxon>Pseudomonadati</taxon>
        <taxon>Pseudomonadota</taxon>
        <taxon>Alphaproteobacteria</taxon>
        <taxon>Hyphomicrobiales</taxon>
        <taxon>Phyllobacteriaceae</taxon>
        <taxon>Mesorhizobium</taxon>
    </lineage>
</organism>
<protein>
    <submittedName>
        <fullName evidence="1">OsmC family protein</fullName>
        <ecNumber evidence="1">1.11.1.-</ecNumber>
    </submittedName>
</protein>
<dbReference type="SUPFAM" id="SSF82784">
    <property type="entry name" value="OsmC-like"/>
    <property type="match status" value="1"/>
</dbReference>
<evidence type="ECO:0000313" key="2">
    <source>
        <dbReference type="Proteomes" id="UP001556196"/>
    </source>
</evidence>
<dbReference type="PANTHER" id="PTHR35368">
    <property type="entry name" value="HYDROPEROXIDE REDUCTASE"/>
    <property type="match status" value="1"/>
</dbReference>
<sequence>MNMQTKIQAVQNGVNTEALMGARAALTETPAAGQFTWRAECDWINGTHSRSTVQGFFGLGAEQSHTKAFTMEADHPPQFAAADNGATPVEFVLSALASCLTAGVAAVAQHRGVQLRSVKAKVEGDMDIAGILGIDADVRNGFSAIRVSFDIDADAPKEEIAAIVAQSQKRSAVFDIITNPGNVKVSVA</sequence>
<accession>A0ABV3QWK2</accession>
<dbReference type="Gene3D" id="3.30.300.20">
    <property type="match status" value="1"/>
</dbReference>
<reference evidence="1 2" key="1">
    <citation type="submission" date="2024-06" db="EMBL/GenBank/DDBJ databases">
        <authorList>
            <person name="Tuo L."/>
        </authorList>
    </citation>
    <scope>NUCLEOTIDE SEQUENCE [LARGE SCALE GENOMIC DNA]</scope>
    <source>
        <strain evidence="1 2">ZMM04-5</strain>
    </source>
</reference>
<dbReference type="Pfam" id="PF02566">
    <property type="entry name" value="OsmC"/>
    <property type="match status" value="1"/>
</dbReference>
<dbReference type="InterPro" id="IPR003718">
    <property type="entry name" value="OsmC/Ohr_fam"/>
</dbReference>
<dbReference type="PANTHER" id="PTHR35368:SF1">
    <property type="entry name" value="HYDROPEROXIDE REDUCTASE"/>
    <property type="match status" value="1"/>
</dbReference>
<dbReference type="InterPro" id="IPR015946">
    <property type="entry name" value="KH_dom-like_a/b"/>
</dbReference>
<name>A0ABV3QWK2_9HYPH</name>
<dbReference type="RefSeq" id="WP_367722083.1">
    <property type="nucleotide sequence ID" value="NZ_JBFOCH010000032.1"/>
</dbReference>
<keyword evidence="1" id="KW-0575">Peroxidase</keyword>
<proteinExistence type="predicted"/>
<dbReference type="InterPro" id="IPR052924">
    <property type="entry name" value="OsmC/Ohr_hydroprdx_reductase"/>
</dbReference>
<keyword evidence="1" id="KW-0560">Oxidoreductase</keyword>
<dbReference type="Proteomes" id="UP001556196">
    <property type="component" value="Unassembled WGS sequence"/>
</dbReference>
<dbReference type="EC" id="1.11.1.-" evidence="1"/>
<dbReference type="InterPro" id="IPR036102">
    <property type="entry name" value="OsmC/Ohrsf"/>
</dbReference>